<accession>A0A1Y2B5T8</accession>
<evidence type="ECO:0000259" key="8">
    <source>
        <dbReference type="PROSITE" id="PS50048"/>
    </source>
</evidence>
<feature type="region of interest" description="Disordered" evidence="7">
    <location>
        <begin position="273"/>
        <end position="303"/>
    </location>
</feature>
<dbReference type="InParanoid" id="A0A1Y2B5T8"/>
<evidence type="ECO:0000313" key="9">
    <source>
        <dbReference type="EMBL" id="ORY30198.1"/>
    </source>
</evidence>
<reference evidence="9 10" key="1">
    <citation type="submission" date="2016-07" db="EMBL/GenBank/DDBJ databases">
        <title>Pervasive Adenine N6-methylation of Active Genes in Fungi.</title>
        <authorList>
            <consortium name="DOE Joint Genome Institute"/>
            <person name="Mondo S.J."/>
            <person name="Dannebaum R.O."/>
            <person name="Kuo R.C."/>
            <person name="Labutti K."/>
            <person name="Haridas S."/>
            <person name="Kuo A."/>
            <person name="Salamov A."/>
            <person name="Ahrendt S.R."/>
            <person name="Lipzen A."/>
            <person name="Sullivan W."/>
            <person name="Andreopoulos W.B."/>
            <person name="Clum A."/>
            <person name="Lindquist E."/>
            <person name="Daum C."/>
            <person name="Ramamoorthy G.K."/>
            <person name="Gryganskyi A."/>
            <person name="Culley D."/>
            <person name="Magnuson J.K."/>
            <person name="James T.Y."/>
            <person name="O'Malley M.A."/>
            <person name="Stajich J.E."/>
            <person name="Spatafora J.W."/>
            <person name="Visel A."/>
            <person name="Grigoriev I.V."/>
        </authorList>
    </citation>
    <scope>NUCLEOTIDE SEQUENCE [LARGE SCALE GENOMIC DNA]</scope>
    <source>
        <strain evidence="9 10">68-887.2</strain>
    </source>
</reference>
<keyword evidence="10" id="KW-1185">Reference proteome</keyword>
<evidence type="ECO:0000313" key="10">
    <source>
        <dbReference type="Proteomes" id="UP000193986"/>
    </source>
</evidence>
<evidence type="ECO:0000256" key="3">
    <source>
        <dbReference type="ARBA" id="ARBA00023015"/>
    </source>
</evidence>
<keyword evidence="2" id="KW-0862">Zinc</keyword>
<gene>
    <name evidence="9" type="ORF">BCR39DRAFT_587988</name>
</gene>
<dbReference type="AlphaFoldDB" id="A0A1Y2B5T8"/>
<feature type="domain" description="Zn(2)-C6 fungal-type" evidence="8">
    <location>
        <begin position="128"/>
        <end position="158"/>
    </location>
</feature>
<dbReference type="Proteomes" id="UP000193986">
    <property type="component" value="Unassembled WGS sequence"/>
</dbReference>
<dbReference type="OrthoDB" id="5575144at2759"/>
<evidence type="ECO:0000256" key="2">
    <source>
        <dbReference type="ARBA" id="ARBA00022833"/>
    </source>
</evidence>
<keyword evidence="4" id="KW-0238">DNA-binding</keyword>
<keyword evidence="5" id="KW-0804">Transcription</keyword>
<feature type="compositionally biased region" description="Pro residues" evidence="7">
    <location>
        <begin position="218"/>
        <end position="227"/>
    </location>
</feature>
<feature type="compositionally biased region" description="Gly residues" evidence="7">
    <location>
        <begin position="288"/>
        <end position="299"/>
    </location>
</feature>
<dbReference type="SMART" id="SM00066">
    <property type="entry name" value="GAL4"/>
    <property type="match status" value="1"/>
</dbReference>
<keyword evidence="6" id="KW-0539">Nucleus</keyword>
<feature type="compositionally biased region" description="Low complexity" evidence="7">
    <location>
        <begin position="228"/>
        <end position="238"/>
    </location>
</feature>
<dbReference type="CDD" id="cd00067">
    <property type="entry name" value="GAL4"/>
    <property type="match status" value="1"/>
</dbReference>
<dbReference type="GO" id="GO:0008270">
    <property type="term" value="F:zinc ion binding"/>
    <property type="evidence" value="ECO:0007669"/>
    <property type="project" value="InterPro"/>
</dbReference>
<dbReference type="InterPro" id="IPR050335">
    <property type="entry name" value="ERT1_acuK_gluconeogen_tf"/>
</dbReference>
<sequence>MMTRGFSDTAAAYAPRQPSRLNPASVRLSISNAAQQRGTVSMPTSPLLSHQRDAMWQEGPRSAQAFFGLSEASLPNPDQFHQDQHQQQPSWTAQHYQPALPQTHEFELEDSPPEQEVPRKKRAQVRIACTHCQKACKRCSNTRPCERCLKYGLKDCVDSTRKPRKTGVKRGPYKRRDVRYDSPPLHTGYNDPYPPSSASGTYQPTATYGSEHSLTPLSPRPPQPPQPQSQSQQPLSIPTDDIGLGLGLGLGLYPPGPLQHALSAALSGPRWVHGQRLPPDSEIAMGTGTSGGSGTGGDGSASPGVLYPPTPGGPFPISLNTGIADPFSRAVSPIRAKLELDLHRAADSIYQLHHSGDSIHSAPHHDAHSPHTHNHTLLSNINSPNDITTIEQWDNHSDISVEQWDNTNNNNSRTVEQWNINNSGNANVNVNVNVDQWDNNNINVNFTDPFPASPHDHNPAVPSPSRPGTTAPGPLYSSTTPTTAPPIPLPPVHSPAMIALKRIRKPSLKTLMAPGSRAGSPGPSSSTSAISLSSAVFGQGHETGEQLVSPMLFNQPMSLDDEAENGSWDDSSALRLTPSTGGQIGDAPAVVTMEEMGGVQFDGMMPFPS</sequence>
<feature type="region of interest" description="Disordered" evidence="7">
    <location>
        <begin position="355"/>
        <end position="379"/>
    </location>
</feature>
<comment type="caution">
    <text evidence="9">The sequence shown here is derived from an EMBL/GenBank/DDBJ whole genome shotgun (WGS) entry which is preliminary data.</text>
</comment>
<organism evidence="9 10">
    <name type="scientific">Naematelia encephala</name>
    <dbReference type="NCBI Taxonomy" id="71784"/>
    <lineage>
        <taxon>Eukaryota</taxon>
        <taxon>Fungi</taxon>
        <taxon>Dikarya</taxon>
        <taxon>Basidiomycota</taxon>
        <taxon>Agaricomycotina</taxon>
        <taxon>Tremellomycetes</taxon>
        <taxon>Tremellales</taxon>
        <taxon>Naemateliaceae</taxon>
        <taxon>Naematelia</taxon>
    </lineage>
</organism>
<feature type="region of interest" description="Disordered" evidence="7">
    <location>
        <begin position="72"/>
        <end position="92"/>
    </location>
</feature>
<name>A0A1Y2B5T8_9TREE</name>
<feature type="compositionally biased region" description="Basic residues" evidence="7">
    <location>
        <begin position="162"/>
        <end position="173"/>
    </location>
</feature>
<feature type="region of interest" description="Disordered" evidence="7">
    <location>
        <begin position="446"/>
        <end position="490"/>
    </location>
</feature>
<dbReference type="PANTHER" id="PTHR47659">
    <property type="entry name" value="ZN(II)2CYS6 TRANSCRIPTION FACTOR (EUROFUNG)-RELATED"/>
    <property type="match status" value="1"/>
</dbReference>
<keyword evidence="1" id="KW-0479">Metal-binding</keyword>
<keyword evidence="3" id="KW-0805">Transcription regulation</keyword>
<evidence type="ECO:0000256" key="5">
    <source>
        <dbReference type="ARBA" id="ARBA00023163"/>
    </source>
</evidence>
<dbReference type="PANTHER" id="PTHR47659:SF7">
    <property type="entry name" value="FUNGAL TRANSCRIPTIONAL REGULATORY PROTEIN, N-TERMINAL DOMAIN-CONTAINING PROTEIN"/>
    <property type="match status" value="1"/>
</dbReference>
<proteinExistence type="predicted"/>
<evidence type="ECO:0000256" key="4">
    <source>
        <dbReference type="ARBA" id="ARBA00023125"/>
    </source>
</evidence>
<evidence type="ECO:0000256" key="6">
    <source>
        <dbReference type="ARBA" id="ARBA00023242"/>
    </source>
</evidence>
<dbReference type="EMBL" id="MCFC01000021">
    <property type="protein sequence ID" value="ORY30198.1"/>
    <property type="molecule type" value="Genomic_DNA"/>
</dbReference>
<dbReference type="GO" id="GO:0000981">
    <property type="term" value="F:DNA-binding transcription factor activity, RNA polymerase II-specific"/>
    <property type="evidence" value="ECO:0007669"/>
    <property type="project" value="InterPro"/>
</dbReference>
<evidence type="ECO:0000256" key="7">
    <source>
        <dbReference type="SAM" id="MobiDB-lite"/>
    </source>
</evidence>
<protein>
    <recommendedName>
        <fullName evidence="8">Zn(2)-C6 fungal-type domain-containing protein</fullName>
    </recommendedName>
</protein>
<feature type="compositionally biased region" description="Polar residues" evidence="7">
    <location>
        <begin position="196"/>
        <end position="212"/>
    </location>
</feature>
<dbReference type="GO" id="GO:0003677">
    <property type="term" value="F:DNA binding"/>
    <property type="evidence" value="ECO:0007669"/>
    <property type="project" value="UniProtKB-KW"/>
</dbReference>
<dbReference type="STRING" id="71784.A0A1Y2B5T8"/>
<evidence type="ECO:0000256" key="1">
    <source>
        <dbReference type="ARBA" id="ARBA00022723"/>
    </source>
</evidence>
<dbReference type="PROSITE" id="PS50048">
    <property type="entry name" value="ZN2_CY6_FUNGAL_2"/>
    <property type="match status" value="1"/>
</dbReference>
<dbReference type="InterPro" id="IPR001138">
    <property type="entry name" value="Zn2Cys6_DnaBD"/>
</dbReference>
<feature type="region of interest" description="Disordered" evidence="7">
    <location>
        <begin position="159"/>
        <end position="241"/>
    </location>
</feature>